<dbReference type="Pfam" id="PF18029">
    <property type="entry name" value="Glyoxalase_6"/>
    <property type="match status" value="1"/>
</dbReference>
<keyword evidence="4" id="KW-1185">Reference proteome</keyword>
<dbReference type="SUPFAM" id="SSF54593">
    <property type="entry name" value="Glyoxalase/Bleomycin resistance protein/Dihydroxybiphenyl dioxygenase"/>
    <property type="match status" value="1"/>
</dbReference>
<accession>A0A511T7S6</accession>
<evidence type="ECO:0000313" key="3">
    <source>
        <dbReference type="EMBL" id="SEU34951.1"/>
    </source>
</evidence>
<dbReference type="Gene3D" id="3.10.180.10">
    <property type="entry name" value="2,3-Dihydroxybiphenyl 1,2-Dioxygenase, domain 1"/>
    <property type="match status" value="1"/>
</dbReference>
<protein>
    <submittedName>
        <fullName evidence="2">Glyoxalase</fullName>
    </submittedName>
</protein>
<feature type="domain" description="Glyoxalase-like" evidence="1">
    <location>
        <begin position="13"/>
        <end position="112"/>
    </location>
</feature>
<dbReference type="RefSeq" id="WP_046712483.1">
    <property type="nucleotide sequence ID" value="NZ_BJXR01000037.1"/>
</dbReference>
<dbReference type="EMBL" id="BJXR01000037">
    <property type="protein sequence ID" value="GEN10236.1"/>
    <property type="molecule type" value="Genomic_DNA"/>
</dbReference>
<organism evidence="2 5">
    <name type="scientific">Myxococcus fulvus</name>
    <dbReference type="NCBI Taxonomy" id="33"/>
    <lineage>
        <taxon>Bacteria</taxon>
        <taxon>Pseudomonadati</taxon>
        <taxon>Myxococcota</taxon>
        <taxon>Myxococcia</taxon>
        <taxon>Myxococcales</taxon>
        <taxon>Cystobacterineae</taxon>
        <taxon>Myxococcaceae</taxon>
        <taxon>Myxococcus</taxon>
    </lineage>
</organism>
<dbReference type="AlphaFoldDB" id="A0A511T7S6"/>
<proteinExistence type="predicted"/>
<evidence type="ECO:0000313" key="2">
    <source>
        <dbReference type="EMBL" id="GEN10236.1"/>
    </source>
</evidence>
<dbReference type="InterPro" id="IPR041581">
    <property type="entry name" value="Glyoxalase_6"/>
</dbReference>
<dbReference type="PANTHER" id="PTHR35908">
    <property type="entry name" value="HYPOTHETICAL FUSION PROTEIN"/>
    <property type="match status" value="1"/>
</dbReference>
<dbReference type="Proteomes" id="UP000183760">
    <property type="component" value="Unassembled WGS sequence"/>
</dbReference>
<comment type="caution">
    <text evidence="2">The sequence shown here is derived from an EMBL/GenBank/DDBJ whole genome shotgun (WGS) entry which is preliminary data.</text>
</comment>
<gene>
    <name evidence="2" type="ORF">MFU01_52730</name>
    <name evidence="3" type="ORF">SAMN05443572_110162</name>
</gene>
<evidence type="ECO:0000259" key="1">
    <source>
        <dbReference type="Pfam" id="PF18029"/>
    </source>
</evidence>
<sequence length="127" mass="13919">MAHRSRLSGFLIDCETGDLLSAATFWSQALGLTVGGHEVGETSEYVGLEGTPAGLNVGLQRVTHPSRVHLDIEADDQDAEAARLEALGAKRIGWVKRWWVMEAPTGHRFCIVKMEKPDEGPPPTVWK</sequence>
<dbReference type="InterPro" id="IPR029068">
    <property type="entry name" value="Glyas_Bleomycin-R_OHBP_Dase"/>
</dbReference>
<evidence type="ECO:0000313" key="5">
    <source>
        <dbReference type="Proteomes" id="UP000321514"/>
    </source>
</evidence>
<dbReference type="PANTHER" id="PTHR35908:SF1">
    <property type="entry name" value="CONSERVED PROTEIN"/>
    <property type="match status" value="1"/>
</dbReference>
<dbReference type="EMBL" id="FOIB01000010">
    <property type="protein sequence ID" value="SEU34951.1"/>
    <property type="molecule type" value="Genomic_DNA"/>
</dbReference>
<reference evidence="3 4" key="1">
    <citation type="submission" date="2016-10" db="EMBL/GenBank/DDBJ databases">
        <authorList>
            <person name="Varghese N."/>
            <person name="Submissions S."/>
        </authorList>
    </citation>
    <scope>NUCLEOTIDE SEQUENCE [LARGE SCALE GENOMIC DNA]</scope>
    <source>
        <strain evidence="3 4">DSM 16525</strain>
    </source>
</reference>
<dbReference type="Proteomes" id="UP000321514">
    <property type="component" value="Unassembled WGS sequence"/>
</dbReference>
<dbReference type="CDD" id="cd06587">
    <property type="entry name" value="VOC"/>
    <property type="match status" value="1"/>
</dbReference>
<name>A0A511T7S6_MYXFU</name>
<evidence type="ECO:0000313" key="4">
    <source>
        <dbReference type="Proteomes" id="UP000183760"/>
    </source>
</evidence>
<reference evidence="2 5" key="2">
    <citation type="submission" date="2019-07" db="EMBL/GenBank/DDBJ databases">
        <title>Whole genome shotgun sequence of Myxococcus fulvus NBRC 100333.</title>
        <authorList>
            <person name="Hosoyama A."/>
            <person name="Uohara A."/>
            <person name="Ohji S."/>
            <person name="Ichikawa N."/>
        </authorList>
    </citation>
    <scope>NUCLEOTIDE SEQUENCE [LARGE SCALE GENOMIC DNA]</scope>
    <source>
        <strain evidence="2 5">NBRC 100333</strain>
    </source>
</reference>
<dbReference type="STRING" id="1334629.MFUL124B02_14145"/>
<dbReference type="OrthoDB" id="5524593at2"/>